<dbReference type="PROSITE" id="PS01131">
    <property type="entry name" value="RRNA_A_DIMETH"/>
    <property type="match status" value="1"/>
</dbReference>
<proteinExistence type="predicted"/>
<dbReference type="InterPro" id="IPR029063">
    <property type="entry name" value="SAM-dependent_MTases_sf"/>
</dbReference>
<accession>A0ABW0EHT7</accession>
<dbReference type="Pfam" id="PF08241">
    <property type="entry name" value="Methyltransf_11"/>
    <property type="match status" value="1"/>
</dbReference>
<keyword evidence="4" id="KW-1185">Reference proteome</keyword>
<feature type="domain" description="Glycosyltransferase 2-like" evidence="1">
    <location>
        <begin position="828"/>
        <end position="950"/>
    </location>
</feature>
<organism evidence="3 4">
    <name type="scientific">Actinokineospora guangxiensis</name>
    <dbReference type="NCBI Taxonomy" id="1490288"/>
    <lineage>
        <taxon>Bacteria</taxon>
        <taxon>Bacillati</taxon>
        <taxon>Actinomycetota</taxon>
        <taxon>Actinomycetes</taxon>
        <taxon>Pseudonocardiales</taxon>
        <taxon>Pseudonocardiaceae</taxon>
        <taxon>Actinokineospora</taxon>
    </lineage>
</organism>
<evidence type="ECO:0000259" key="2">
    <source>
        <dbReference type="Pfam" id="PF08241"/>
    </source>
</evidence>
<dbReference type="InterPro" id="IPR013216">
    <property type="entry name" value="Methyltransf_11"/>
</dbReference>
<dbReference type="EC" id="2.4.-.-" evidence="3"/>
<dbReference type="Pfam" id="PF00535">
    <property type="entry name" value="Glycos_transf_2"/>
    <property type="match status" value="1"/>
</dbReference>
<evidence type="ECO:0000313" key="4">
    <source>
        <dbReference type="Proteomes" id="UP001596157"/>
    </source>
</evidence>
<dbReference type="InterPro" id="IPR001173">
    <property type="entry name" value="Glyco_trans_2-like"/>
</dbReference>
<dbReference type="InterPro" id="IPR020596">
    <property type="entry name" value="rRNA_Ade_Mease_Trfase_CS"/>
</dbReference>
<sequence length="1163" mass="123565">MTGGREAARLLRAAADVTAESAELSRLATGWDGALHFSAARSGVLAPVRLRAGTTAVEFGCGSGAITRVLGEAGVSVLGVEVDPELADAARQRCGDLPSVRITSTPADADRPADLVVVTGEAVSVAAAAAAVGDDGLLVWAATNRTGFHRLLGGAPARWTRSELSAELAAAGLVVQRFLHPYPDWTVPRVVVDEAAYGREDADELVDKLVRHPFAGMFGLADVPVPGRAAHRALLADGGARATAPALLVLAARRPSAVATATYPGLAWLLTRGRLPQWRRNRVLGDDLVLRALGDRGAEHEHPWLRQNRVDEDPLVPGKPLDTCLIDALARGDLDDVTALLRAWRGVCEQDARALGPDDVRHPYLPGVPGVPVLPADHLDVHPGNLISTPAGLRRIDLEWAAGGGVDRDLALLRALLEFSREVVADKLPTPWFGASPAEVTARLAGLVGLGGAARSRWTELVAAEAAFQEAVSGAPAEAIAEDIARTAAAVPGESAADVVGGLAELMADRAQRARLARDLAEATAWFADRERDLTDERDAAEEVARRDADRGALLEHELAMTRAELAVKDDRLGRAFAEVARTAAEAATAWRSAGVAEAAAVDAARSAADLDDRLARTEAELATLAGSRVVRTAARVLWPAARLARGVRDLAMAHPGEEPDGVLRRVSRTAPWAVPALVRRDYRAAAERDAGLRFDLPVPVGPVAVGSGQAVEFRGWVAHDAVPVREVDIAVGAHRVTGDRGHDRPDVAAALAAAGVRAPRGAGVVFRVLLPAVDTAVDLPVVLLVRLVDGTVLRRELGALRAVPRFEAAETAADWPGTGTRIAVCLAAYRPDRDFLSAQIQSIRNQDHPNWHCVICDDASGEAFVEEIREIVAGDDRFTVVANTDNVGFYRNFERALMCAPADADAIALCDQDDVWDPDKLSTLAKELDDPDVALAYSDMRLIDDEGSVIGSSFWGGRTNQWSHLDSLLMLNTMTGASMLVRASLVRDTVLPFPPGSPSAFHDQWVGSVALAHGSVRFVPRPLYSYRQHGANVTGRRDDRLDADLPGALGMLRWAATGSAPSGGVKAAELEAVAEYELARIAQFAAVLSARCDPADARTRRALRLLARADHELLPLLVAAAGVRLRRADETAGAEHRLVAAAVRKRLLRRSRLALGARTATP</sequence>
<dbReference type="PANTHER" id="PTHR22916">
    <property type="entry name" value="GLYCOSYLTRANSFERASE"/>
    <property type="match status" value="1"/>
</dbReference>
<reference evidence="4" key="1">
    <citation type="journal article" date="2019" name="Int. J. Syst. Evol. Microbiol.">
        <title>The Global Catalogue of Microorganisms (GCM) 10K type strain sequencing project: providing services to taxonomists for standard genome sequencing and annotation.</title>
        <authorList>
            <consortium name="The Broad Institute Genomics Platform"/>
            <consortium name="The Broad Institute Genome Sequencing Center for Infectious Disease"/>
            <person name="Wu L."/>
            <person name="Ma J."/>
        </authorList>
    </citation>
    <scope>NUCLEOTIDE SEQUENCE [LARGE SCALE GENOMIC DNA]</scope>
    <source>
        <strain evidence="4">CCUG 59778</strain>
    </source>
</reference>
<dbReference type="GO" id="GO:0016757">
    <property type="term" value="F:glycosyltransferase activity"/>
    <property type="evidence" value="ECO:0007669"/>
    <property type="project" value="UniProtKB-KW"/>
</dbReference>
<dbReference type="Gene3D" id="3.40.50.150">
    <property type="entry name" value="Vaccinia Virus protein VP39"/>
    <property type="match status" value="1"/>
</dbReference>
<dbReference type="PANTHER" id="PTHR22916:SF3">
    <property type="entry name" value="UDP-GLCNAC:BETAGAL BETA-1,3-N-ACETYLGLUCOSAMINYLTRANSFERASE-LIKE PROTEIN 1"/>
    <property type="match status" value="1"/>
</dbReference>
<feature type="domain" description="Methyltransferase type 11" evidence="2">
    <location>
        <begin position="58"/>
        <end position="107"/>
    </location>
</feature>
<keyword evidence="3" id="KW-0808">Transferase</keyword>
<name>A0ABW0EHT7_9PSEU</name>
<protein>
    <submittedName>
        <fullName evidence="3">Glycosyltransferase</fullName>
        <ecNumber evidence="3">2.4.-.-</ecNumber>
    </submittedName>
</protein>
<comment type="caution">
    <text evidence="3">The sequence shown here is derived from an EMBL/GenBank/DDBJ whole genome shotgun (WGS) entry which is preliminary data.</text>
</comment>
<dbReference type="SUPFAM" id="SSF53448">
    <property type="entry name" value="Nucleotide-diphospho-sugar transferases"/>
    <property type="match status" value="1"/>
</dbReference>
<dbReference type="CDD" id="cd02440">
    <property type="entry name" value="AdoMet_MTases"/>
    <property type="match status" value="1"/>
</dbReference>
<dbReference type="InterPro" id="IPR029044">
    <property type="entry name" value="Nucleotide-diphossugar_trans"/>
</dbReference>
<gene>
    <name evidence="3" type="ORF">ACFPM7_00240</name>
</gene>
<dbReference type="Proteomes" id="UP001596157">
    <property type="component" value="Unassembled WGS sequence"/>
</dbReference>
<dbReference type="Gene3D" id="3.90.550.10">
    <property type="entry name" value="Spore Coat Polysaccharide Biosynthesis Protein SpsA, Chain A"/>
    <property type="match status" value="1"/>
</dbReference>
<evidence type="ECO:0000313" key="3">
    <source>
        <dbReference type="EMBL" id="MFC5285469.1"/>
    </source>
</evidence>
<keyword evidence="3" id="KW-0328">Glycosyltransferase</keyword>
<dbReference type="CDD" id="cd04196">
    <property type="entry name" value="GT_2_like_d"/>
    <property type="match status" value="1"/>
</dbReference>
<dbReference type="SUPFAM" id="SSF53335">
    <property type="entry name" value="S-adenosyl-L-methionine-dependent methyltransferases"/>
    <property type="match status" value="1"/>
</dbReference>
<evidence type="ECO:0000259" key="1">
    <source>
        <dbReference type="Pfam" id="PF00535"/>
    </source>
</evidence>
<dbReference type="RefSeq" id="WP_378242434.1">
    <property type="nucleotide sequence ID" value="NZ_JBHSKF010000001.1"/>
</dbReference>
<dbReference type="EMBL" id="JBHSKF010000001">
    <property type="protein sequence ID" value="MFC5285469.1"/>
    <property type="molecule type" value="Genomic_DNA"/>
</dbReference>